<sequence>MLNFALFWKCLHKRGKTNNKKITLPSIFLLLTCHIVIFYFWIFDWRKISTSYGLAIWILSTVCGLLLYFLYKNQKSNKLILIARSLLLIISSSFMIFLGVVTGIHLSN</sequence>
<dbReference type="EMBL" id="CP032608">
    <property type="protein sequence ID" value="AYF84006.1"/>
    <property type="molecule type" value="Genomic_DNA"/>
</dbReference>
<name>A0A9W3VEW4_BACTU</name>
<dbReference type="AlphaFoldDB" id="A0A9W3VEW4"/>
<accession>A0A9W3VEW4</accession>
<proteinExistence type="predicted"/>
<evidence type="ECO:0000313" key="2">
    <source>
        <dbReference type="Proteomes" id="UP000269847"/>
    </source>
</evidence>
<organism evidence="1 2">
    <name type="scientific">Bacillus thuringiensis</name>
    <dbReference type="NCBI Taxonomy" id="1428"/>
    <lineage>
        <taxon>Bacteria</taxon>
        <taxon>Bacillati</taxon>
        <taxon>Bacillota</taxon>
        <taxon>Bacilli</taxon>
        <taxon>Bacillales</taxon>
        <taxon>Bacillaceae</taxon>
        <taxon>Bacillus</taxon>
        <taxon>Bacillus cereus group</taxon>
    </lineage>
</organism>
<reference evidence="1 2" key="1">
    <citation type="submission" date="2018-09" db="EMBL/GenBank/DDBJ databases">
        <title>Complete genome of Bacillus thuringiensis strain QZL38.</title>
        <authorList>
            <person name="Song F."/>
        </authorList>
    </citation>
    <scope>NUCLEOTIDE SEQUENCE [LARGE SCALE GENOMIC DNA]</scope>
    <source>
        <strain evidence="1 2">QZL38</strain>
    </source>
</reference>
<protein>
    <submittedName>
        <fullName evidence="1">Uncharacterized protein</fullName>
    </submittedName>
</protein>
<gene>
    <name evidence="1" type="ORF">D7J84_23815</name>
</gene>
<evidence type="ECO:0000313" key="1">
    <source>
        <dbReference type="EMBL" id="AYF84006.1"/>
    </source>
</evidence>
<dbReference type="Proteomes" id="UP000269847">
    <property type="component" value="Chromosome"/>
</dbReference>